<dbReference type="Proteomes" id="UP001165378">
    <property type="component" value="Unassembled WGS sequence"/>
</dbReference>
<dbReference type="GO" id="GO:0016491">
    <property type="term" value="F:oxidoreductase activity"/>
    <property type="evidence" value="ECO:0007669"/>
    <property type="project" value="UniProtKB-KW"/>
</dbReference>
<evidence type="ECO:0000256" key="1">
    <source>
        <dbReference type="ARBA" id="ARBA00023002"/>
    </source>
</evidence>
<evidence type="ECO:0000313" key="3">
    <source>
        <dbReference type="EMBL" id="MCF2533591.1"/>
    </source>
</evidence>
<keyword evidence="1" id="KW-0560">Oxidoreductase</keyword>
<dbReference type="SUPFAM" id="SSF51430">
    <property type="entry name" value="NAD(P)-linked oxidoreductase"/>
    <property type="match status" value="1"/>
</dbReference>
<dbReference type="AlphaFoldDB" id="A0AA41Q9A0"/>
<dbReference type="Gene3D" id="3.20.20.100">
    <property type="entry name" value="NADP-dependent oxidoreductase domain"/>
    <property type="match status" value="1"/>
</dbReference>
<accession>A0AA41Q9A0</accession>
<gene>
    <name evidence="3" type="ORF">LZ495_41120</name>
</gene>
<dbReference type="Pfam" id="PF00248">
    <property type="entry name" value="Aldo_ket_red"/>
    <property type="match status" value="1"/>
</dbReference>
<dbReference type="GO" id="GO:0005829">
    <property type="term" value="C:cytosol"/>
    <property type="evidence" value="ECO:0007669"/>
    <property type="project" value="TreeGrafter"/>
</dbReference>
<keyword evidence="4" id="KW-1185">Reference proteome</keyword>
<evidence type="ECO:0000313" key="4">
    <source>
        <dbReference type="Proteomes" id="UP001165378"/>
    </source>
</evidence>
<dbReference type="InterPro" id="IPR036812">
    <property type="entry name" value="NAD(P)_OxRdtase_dom_sf"/>
</dbReference>
<dbReference type="PANTHER" id="PTHR43364">
    <property type="entry name" value="NADH-SPECIFIC METHYLGLYOXAL REDUCTASE-RELATED"/>
    <property type="match status" value="1"/>
</dbReference>
<dbReference type="InterPro" id="IPR023210">
    <property type="entry name" value="NADP_OxRdtase_dom"/>
</dbReference>
<comment type="caution">
    <text evidence="3">The sequence shown here is derived from an EMBL/GenBank/DDBJ whole genome shotgun (WGS) entry which is preliminary data.</text>
</comment>
<proteinExistence type="predicted"/>
<sequence length="311" mass="32617">MQYSNVGRSGLKVSSLGLGCNNFGMKIDQSAADAVVGTALDAGITLFDTADIYAKGKSEEILGKALGARRDEVVIASKFGAPMVPGPYGGGSSRRYIIRACEASLQRLGTDHIDLYYQHYPDPETPVEETLAALDELVRAGKVRYVAASNLAAWQLADAAHTARRDGVAQFVAVQAEWNLLTRGAERELVPAAERFGVGVIPYFPLASGLLTGKYRQGADYPEGSRLAALPYFASVATEANFAAVERLRAVADKAGLSLVGVALSWLAAQPSVPSVLVGATSAEQVTSNAEALSVLTPDLLADIEAAVSAS</sequence>
<dbReference type="EMBL" id="JAKFHA010000052">
    <property type="protein sequence ID" value="MCF2533591.1"/>
    <property type="molecule type" value="Genomic_DNA"/>
</dbReference>
<dbReference type="InterPro" id="IPR050523">
    <property type="entry name" value="AKR_Detox_Biosynth"/>
</dbReference>
<dbReference type="RefSeq" id="WP_235058360.1">
    <property type="nucleotide sequence ID" value="NZ_JAKFHA010000052.1"/>
</dbReference>
<dbReference type="InterPro" id="IPR020471">
    <property type="entry name" value="AKR"/>
</dbReference>
<reference evidence="3" key="1">
    <citation type="submission" date="2022-01" db="EMBL/GenBank/DDBJ databases">
        <title>Genome-Based Taxonomic Classification of the Phylum Actinobacteria.</title>
        <authorList>
            <person name="Gao Y."/>
        </authorList>
    </citation>
    <scope>NUCLEOTIDE SEQUENCE</scope>
    <source>
        <strain evidence="3">KLBMP 8922</strain>
    </source>
</reference>
<dbReference type="PANTHER" id="PTHR43364:SF4">
    <property type="entry name" value="NAD(P)-LINKED OXIDOREDUCTASE SUPERFAMILY PROTEIN"/>
    <property type="match status" value="1"/>
</dbReference>
<name>A0AA41Q9A0_9ACTN</name>
<dbReference type="FunFam" id="3.20.20.100:FF:000004">
    <property type="entry name" value="Oxidoreductase, aldo/keto reductase"/>
    <property type="match status" value="1"/>
</dbReference>
<feature type="domain" description="NADP-dependent oxidoreductase" evidence="2">
    <location>
        <begin position="16"/>
        <end position="307"/>
    </location>
</feature>
<protein>
    <submittedName>
        <fullName evidence="3">Aldo/keto reductase</fullName>
    </submittedName>
</protein>
<dbReference type="PRINTS" id="PR00069">
    <property type="entry name" value="ALDKETRDTASE"/>
</dbReference>
<evidence type="ECO:0000259" key="2">
    <source>
        <dbReference type="Pfam" id="PF00248"/>
    </source>
</evidence>
<organism evidence="3 4">
    <name type="scientific">Yinghuangia soli</name>
    <dbReference type="NCBI Taxonomy" id="2908204"/>
    <lineage>
        <taxon>Bacteria</taxon>
        <taxon>Bacillati</taxon>
        <taxon>Actinomycetota</taxon>
        <taxon>Actinomycetes</taxon>
        <taxon>Kitasatosporales</taxon>
        <taxon>Streptomycetaceae</taxon>
        <taxon>Yinghuangia</taxon>
    </lineage>
</organism>